<proteinExistence type="predicted"/>
<evidence type="ECO:0000313" key="3">
    <source>
        <dbReference type="Proteomes" id="UP000800094"/>
    </source>
</evidence>
<dbReference type="PANTHER" id="PTHR42085:SF1">
    <property type="entry name" value="F-BOX DOMAIN-CONTAINING PROTEIN"/>
    <property type="match status" value="1"/>
</dbReference>
<feature type="region of interest" description="Disordered" evidence="1">
    <location>
        <begin position="1"/>
        <end position="48"/>
    </location>
</feature>
<keyword evidence="3" id="KW-1185">Reference proteome</keyword>
<protein>
    <submittedName>
        <fullName evidence="2">Uncharacterized protein</fullName>
    </submittedName>
</protein>
<dbReference type="Proteomes" id="UP000800094">
    <property type="component" value="Unassembled WGS sequence"/>
</dbReference>
<gene>
    <name evidence="2" type="ORF">BU26DRAFT_550038</name>
</gene>
<sequence>MAPTRPATASRPRNGAVPATGAPNGLPAPPPIRPTPNKPNAAPGASLFQNLAPTATPNQPGFSSTVRTRSLDRNQRFGRVRKRTSPKKTRSQIRVDVVKVKKSAKQQEQIQEVKEKAFKFMDLPPELRNMVYEETLADTMEQAMLVYRPRIATLRSRTRQARGRPLPAEQLDIKTSGRELRAAAERESSRPYCGLTQVSRQVRHEYLTWYLERQEVCLDLADIVKYASVFYDRAQLDPDTAALDDAPWKGYLTIAISDTVKPIERGGLELWPLLDLFANSENIRAAFGRYLRGSITAPDDGEGKDLYRLLGGRILPDASCGPINTDWRTILRERQLGSVQVHRAPPLRPDPVYALPAGHRQPFTPALRLRQRPYIEILFKRRYAEPWMLRPDPRMLRHWLEDHGFDAMYHFEVRVGVCGLHGDGC</sequence>
<evidence type="ECO:0000313" key="2">
    <source>
        <dbReference type="EMBL" id="KAF2249653.1"/>
    </source>
</evidence>
<accession>A0A6A6IJC6</accession>
<evidence type="ECO:0000256" key="1">
    <source>
        <dbReference type="SAM" id="MobiDB-lite"/>
    </source>
</evidence>
<organism evidence="2 3">
    <name type="scientific">Trematosphaeria pertusa</name>
    <dbReference type="NCBI Taxonomy" id="390896"/>
    <lineage>
        <taxon>Eukaryota</taxon>
        <taxon>Fungi</taxon>
        <taxon>Dikarya</taxon>
        <taxon>Ascomycota</taxon>
        <taxon>Pezizomycotina</taxon>
        <taxon>Dothideomycetes</taxon>
        <taxon>Pleosporomycetidae</taxon>
        <taxon>Pleosporales</taxon>
        <taxon>Massarineae</taxon>
        <taxon>Trematosphaeriaceae</taxon>
        <taxon>Trematosphaeria</taxon>
    </lineage>
</organism>
<dbReference type="OrthoDB" id="3795901at2759"/>
<dbReference type="PANTHER" id="PTHR42085">
    <property type="entry name" value="F-BOX DOMAIN-CONTAINING PROTEIN"/>
    <property type="match status" value="1"/>
</dbReference>
<dbReference type="AlphaFoldDB" id="A0A6A6IJC6"/>
<dbReference type="GeneID" id="54585362"/>
<reference evidence="2" key="1">
    <citation type="journal article" date="2020" name="Stud. Mycol.">
        <title>101 Dothideomycetes genomes: a test case for predicting lifestyles and emergence of pathogens.</title>
        <authorList>
            <person name="Haridas S."/>
            <person name="Albert R."/>
            <person name="Binder M."/>
            <person name="Bloem J."/>
            <person name="Labutti K."/>
            <person name="Salamov A."/>
            <person name="Andreopoulos B."/>
            <person name="Baker S."/>
            <person name="Barry K."/>
            <person name="Bills G."/>
            <person name="Bluhm B."/>
            <person name="Cannon C."/>
            <person name="Castanera R."/>
            <person name="Culley D."/>
            <person name="Daum C."/>
            <person name="Ezra D."/>
            <person name="Gonzalez J."/>
            <person name="Henrissat B."/>
            <person name="Kuo A."/>
            <person name="Liang C."/>
            <person name="Lipzen A."/>
            <person name="Lutzoni F."/>
            <person name="Magnuson J."/>
            <person name="Mondo S."/>
            <person name="Nolan M."/>
            <person name="Ohm R."/>
            <person name="Pangilinan J."/>
            <person name="Park H.-J."/>
            <person name="Ramirez L."/>
            <person name="Alfaro M."/>
            <person name="Sun H."/>
            <person name="Tritt A."/>
            <person name="Yoshinaga Y."/>
            <person name="Zwiers L.-H."/>
            <person name="Turgeon B."/>
            <person name="Goodwin S."/>
            <person name="Spatafora J."/>
            <person name="Crous P."/>
            <person name="Grigoriev I."/>
        </authorList>
    </citation>
    <scope>NUCLEOTIDE SEQUENCE</scope>
    <source>
        <strain evidence="2">CBS 122368</strain>
    </source>
</reference>
<feature type="compositionally biased region" description="Pro residues" evidence="1">
    <location>
        <begin position="26"/>
        <end position="37"/>
    </location>
</feature>
<dbReference type="InterPro" id="IPR038883">
    <property type="entry name" value="AN11006-like"/>
</dbReference>
<name>A0A6A6IJC6_9PLEO</name>
<dbReference type="EMBL" id="ML987194">
    <property type="protein sequence ID" value="KAF2249653.1"/>
    <property type="molecule type" value="Genomic_DNA"/>
</dbReference>
<dbReference type="RefSeq" id="XP_033684657.1">
    <property type="nucleotide sequence ID" value="XM_033832032.1"/>
</dbReference>